<dbReference type="CDD" id="cd08055">
    <property type="entry name" value="gp15"/>
    <property type="match status" value="1"/>
</dbReference>
<keyword evidence="2" id="KW-1185">Reference proteome</keyword>
<proteinExistence type="predicted"/>
<name>A0A1M6EXQ4_9CLOT</name>
<accession>A0A1M6EXQ4</accession>
<dbReference type="InterPro" id="IPR021146">
    <property type="entry name" value="Phage_gp6-like_head-tail"/>
</dbReference>
<dbReference type="EMBL" id="FQZO01000002">
    <property type="protein sequence ID" value="SHI90161.1"/>
    <property type="molecule type" value="Genomic_DNA"/>
</dbReference>
<dbReference type="InterPro" id="IPR053746">
    <property type="entry name" value="Viral_HT_Connector_Assembly"/>
</dbReference>
<dbReference type="RefSeq" id="WP_073005559.1">
    <property type="nucleotide sequence ID" value="NZ_FQZO01000002.1"/>
</dbReference>
<dbReference type="Gene3D" id="1.10.246.150">
    <property type="match status" value="1"/>
</dbReference>
<dbReference type="Proteomes" id="UP000184080">
    <property type="component" value="Unassembled WGS sequence"/>
</dbReference>
<evidence type="ECO:0000313" key="2">
    <source>
        <dbReference type="Proteomes" id="UP000184080"/>
    </source>
</evidence>
<protein>
    <submittedName>
        <fullName evidence="1">Phage gp6-like head-tail connector protein</fullName>
    </submittedName>
</protein>
<gene>
    <name evidence="1" type="ORF">SAMN05444401_1733</name>
</gene>
<organism evidence="1 2">
    <name type="scientific">Clostridium amylolyticum</name>
    <dbReference type="NCBI Taxonomy" id="1121298"/>
    <lineage>
        <taxon>Bacteria</taxon>
        <taxon>Bacillati</taxon>
        <taxon>Bacillota</taxon>
        <taxon>Clostridia</taxon>
        <taxon>Eubacteriales</taxon>
        <taxon>Clostridiaceae</taxon>
        <taxon>Clostridium</taxon>
    </lineage>
</organism>
<dbReference type="STRING" id="1121298.SAMN05444401_1733"/>
<sequence>MLNKIKIALQMSIADTSKDDLLNLMVEDVQEFILNYCNIKELPGRAESLIRRIVVIRYNTLGSEGLSSESYSGISQSFIDGLPKDIKQELGAIRKVKF</sequence>
<reference evidence="1 2" key="1">
    <citation type="submission" date="2016-11" db="EMBL/GenBank/DDBJ databases">
        <authorList>
            <person name="Jaros S."/>
            <person name="Januszkiewicz K."/>
            <person name="Wedrychowicz H."/>
        </authorList>
    </citation>
    <scope>NUCLEOTIDE SEQUENCE [LARGE SCALE GENOMIC DNA]</scope>
    <source>
        <strain evidence="1 2">DSM 21864</strain>
    </source>
</reference>
<dbReference type="Pfam" id="PF05135">
    <property type="entry name" value="Phage_connect_1"/>
    <property type="match status" value="1"/>
</dbReference>
<dbReference type="OrthoDB" id="1934217at2"/>
<dbReference type="AlphaFoldDB" id="A0A1M6EXQ4"/>
<evidence type="ECO:0000313" key="1">
    <source>
        <dbReference type="EMBL" id="SHI90161.1"/>
    </source>
</evidence>